<feature type="compositionally biased region" description="Low complexity" evidence="10">
    <location>
        <begin position="41"/>
        <end position="50"/>
    </location>
</feature>
<feature type="region of interest" description="Disordered" evidence="10">
    <location>
        <begin position="1"/>
        <end position="119"/>
    </location>
</feature>
<evidence type="ECO:0000313" key="13">
    <source>
        <dbReference type="Proteomes" id="UP000813824"/>
    </source>
</evidence>
<gene>
    <name evidence="12" type="ORF">BXZ70DRAFT_892960</name>
</gene>
<evidence type="ECO:0000256" key="1">
    <source>
        <dbReference type="ARBA" id="ARBA00004323"/>
    </source>
</evidence>
<evidence type="ECO:0008006" key="14">
    <source>
        <dbReference type="Google" id="ProtNLM"/>
    </source>
</evidence>
<dbReference type="PANTHER" id="PTHR11214:SF333">
    <property type="entry name" value="GLYCOSYLTRANSFERASE FAMILY 31 PROTEIN"/>
    <property type="match status" value="1"/>
</dbReference>
<evidence type="ECO:0000256" key="4">
    <source>
        <dbReference type="ARBA" id="ARBA00022679"/>
    </source>
</evidence>
<feature type="region of interest" description="Disordered" evidence="10">
    <location>
        <begin position="771"/>
        <end position="797"/>
    </location>
</feature>
<evidence type="ECO:0000256" key="10">
    <source>
        <dbReference type="SAM" id="MobiDB-lite"/>
    </source>
</evidence>
<evidence type="ECO:0000256" key="9">
    <source>
        <dbReference type="ARBA" id="ARBA00023136"/>
    </source>
</evidence>
<keyword evidence="13" id="KW-1185">Reference proteome</keyword>
<dbReference type="InterPro" id="IPR002659">
    <property type="entry name" value="Glyco_trans_31"/>
</dbReference>
<dbReference type="GO" id="GO:0000139">
    <property type="term" value="C:Golgi membrane"/>
    <property type="evidence" value="ECO:0007669"/>
    <property type="project" value="UniProtKB-SubCell"/>
</dbReference>
<organism evidence="12 13">
    <name type="scientific">Cristinia sonorae</name>
    <dbReference type="NCBI Taxonomy" id="1940300"/>
    <lineage>
        <taxon>Eukaryota</taxon>
        <taxon>Fungi</taxon>
        <taxon>Dikarya</taxon>
        <taxon>Basidiomycota</taxon>
        <taxon>Agaricomycotina</taxon>
        <taxon>Agaricomycetes</taxon>
        <taxon>Agaricomycetidae</taxon>
        <taxon>Agaricales</taxon>
        <taxon>Pleurotineae</taxon>
        <taxon>Stephanosporaceae</taxon>
        <taxon>Cristinia</taxon>
    </lineage>
</organism>
<dbReference type="GO" id="GO:0051072">
    <property type="term" value="P:4,6-pyruvylated galactose residue biosynthetic process"/>
    <property type="evidence" value="ECO:0007669"/>
    <property type="project" value="TreeGrafter"/>
</dbReference>
<evidence type="ECO:0000256" key="2">
    <source>
        <dbReference type="ARBA" id="ARBA00008661"/>
    </source>
</evidence>
<dbReference type="EMBL" id="JAEVFJ010000015">
    <property type="protein sequence ID" value="KAH8100688.1"/>
    <property type="molecule type" value="Genomic_DNA"/>
</dbReference>
<evidence type="ECO:0000256" key="3">
    <source>
        <dbReference type="ARBA" id="ARBA00022676"/>
    </source>
</evidence>
<feature type="compositionally biased region" description="Polar residues" evidence="10">
    <location>
        <begin position="81"/>
        <end position="91"/>
    </location>
</feature>
<reference evidence="12" key="1">
    <citation type="journal article" date="2021" name="New Phytol.">
        <title>Evolutionary innovations through gain and loss of genes in the ectomycorrhizal Boletales.</title>
        <authorList>
            <person name="Wu G."/>
            <person name="Miyauchi S."/>
            <person name="Morin E."/>
            <person name="Kuo A."/>
            <person name="Drula E."/>
            <person name="Varga T."/>
            <person name="Kohler A."/>
            <person name="Feng B."/>
            <person name="Cao Y."/>
            <person name="Lipzen A."/>
            <person name="Daum C."/>
            <person name="Hundley H."/>
            <person name="Pangilinan J."/>
            <person name="Johnson J."/>
            <person name="Barry K."/>
            <person name="LaButti K."/>
            <person name="Ng V."/>
            <person name="Ahrendt S."/>
            <person name="Min B."/>
            <person name="Choi I.G."/>
            <person name="Park H."/>
            <person name="Plett J.M."/>
            <person name="Magnuson J."/>
            <person name="Spatafora J.W."/>
            <person name="Nagy L.G."/>
            <person name="Henrissat B."/>
            <person name="Grigoriev I.V."/>
            <person name="Yang Z.L."/>
            <person name="Xu J."/>
            <person name="Martin F.M."/>
        </authorList>
    </citation>
    <scope>NUCLEOTIDE SEQUENCE</scope>
    <source>
        <strain evidence="12">KKN 215</strain>
    </source>
</reference>
<dbReference type="GO" id="GO:0016758">
    <property type="term" value="F:hexosyltransferase activity"/>
    <property type="evidence" value="ECO:0007669"/>
    <property type="project" value="InterPro"/>
</dbReference>
<keyword evidence="5 11" id="KW-0812">Transmembrane</keyword>
<feature type="compositionally biased region" description="Acidic residues" evidence="10">
    <location>
        <begin position="786"/>
        <end position="797"/>
    </location>
</feature>
<evidence type="ECO:0000256" key="6">
    <source>
        <dbReference type="ARBA" id="ARBA00022968"/>
    </source>
</evidence>
<comment type="caution">
    <text evidence="12">The sequence shown here is derived from an EMBL/GenBank/DDBJ whole genome shotgun (WGS) entry which is preliminary data.</text>
</comment>
<feature type="compositionally biased region" description="Polar residues" evidence="10">
    <location>
        <begin position="468"/>
        <end position="488"/>
    </location>
</feature>
<evidence type="ECO:0000256" key="5">
    <source>
        <dbReference type="ARBA" id="ARBA00022692"/>
    </source>
</evidence>
<sequence length="797" mass="90444">MDHDQDSFSASRANPPLRGSRRVEDQYHPTYASPTFHSTRPRYTTSSSYPVGFTTRPHHHHTTLYPHGSSYTHSPRVDHSPCSTASVTPNPSRTPSPGPLYLDYSEDDESDGESDSQILLGPSIRRRRDEAPRWWQVTGLSGVSRRRRRKGVASWFRSTRRMVMRFVRLPFVPKTRLTILSTLALLSAFGASLTFLLIYILNPDKEPLPWRGYCTIPPSTTAPPPLMIPPTASFPFIPPHNFTPPSFPPENLDSLSPAGLFIGVMSMDTSFERRSFIRSSWAGHERSRNGAGVGDDGEGTSRTVVRFILGQPRKDWERRIQLEMETYKDVVILPIHENMNSGKSHTFFTWASENAWVPPLPIGGTWDTTPDLSYSNITGPPPALATHDPISVQRDHAIGQHRPWVRPDFVVKVDDDSFLMLAELEARLRVELHTKPPKQEILWENETMSFVARAVEDTPVEQSVRTLTISPQHANGPRTLTISPNTRISRPPAEPQPGDSDPLIYWGYLVKNRFMAGELYALSWSLVNWVATDPQVKTMTRGAEDKQTSKWMRVHPRADEIRWASERCWIYDHPRAGTVYSHGFLFPSEVRRVQREILFDLKNFWAQTRAGTLPDAQSSAIAPASPFGPYGTSPTSWSRSTVSSWGARYSLPAPTAELTTAQSVEALVEGSELSRYIRGVFPGAIEPSWRYREGRRKRYENKRVGGTIIVHYIKKKMWFLETAMAFLEGDDITEQERIQMERDRAEDLARTSRMDSVKILKAVPLHNVPHVQVPIPVRPNPPHPPEEEEEEETERTE</sequence>
<keyword evidence="4" id="KW-0808">Transferase</keyword>
<proteinExistence type="inferred from homology"/>
<dbReference type="Proteomes" id="UP000813824">
    <property type="component" value="Unassembled WGS sequence"/>
</dbReference>
<evidence type="ECO:0000256" key="7">
    <source>
        <dbReference type="ARBA" id="ARBA00022989"/>
    </source>
</evidence>
<protein>
    <recommendedName>
        <fullName evidence="14">Glycosyltransferase family 31 protein</fullName>
    </recommendedName>
</protein>
<dbReference type="PANTHER" id="PTHR11214">
    <property type="entry name" value="BETA-1,3-N-ACETYLGLUCOSAMINYLTRANSFERASE"/>
    <property type="match status" value="1"/>
</dbReference>
<dbReference type="AlphaFoldDB" id="A0A8K0XQ05"/>
<keyword evidence="8" id="KW-0333">Golgi apparatus</keyword>
<feature type="region of interest" description="Disordered" evidence="10">
    <location>
        <begin position="468"/>
        <end position="497"/>
    </location>
</feature>
<feature type="transmembrane region" description="Helical" evidence="11">
    <location>
        <begin position="177"/>
        <end position="201"/>
    </location>
</feature>
<keyword evidence="6" id="KW-0735">Signal-anchor</keyword>
<feature type="compositionally biased region" description="Acidic residues" evidence="10">
    <location>
        <begin position="104"/>
        <end position="114"/>
    </location>
</feature>
<dbReference type="OrthoDB" id="2139606at2759"/>
<keyword evidence="7 11" id="KW-1133">Transmembrane helix</keyword>
<name>A0A8K0XQ05_9AGAR</name>
<keyword evidence="3" id="KW-0328">Glycosyltransferase</keyword>
<accession>A0A8K0XQ05</accession>
<comment type="similarity">
    <text evidence="2">Belongs to the glycosyltransferase 31 family.</text>
</comment>
<evidence type="ECO:0000256" key="8">
    <source>
        <dbReference type="ARBA" id="ARBA00023034"/>
    </source>
</evidence>
<comment type="subcellular location">
    <subcellularLocation>
        <location evidence="1">Golgi apparatus membrane</location>
        <topology evidence="1">Single-pass type II membrane protein</topology>
    </subcellularLocation>
</comment>
<keyword evidence="9 11" id="KW-0472">Membrane</keyword>
<evidence type="ECO:0000313" key="12">
    <source>
        <dbReference type="EMBL" id="KAH8100688.1"/>
    </source>
</evidence>
<evidence type="ECO:0000256" key="11">
    <source>
        <dbReference type="SAM" id="Phobius"/>
    </source>
</evidence>